<protein>
    <submittedName>
        <fullName evidence="6">Redox-sensitive transcriptional activator SoxR</fullName>
    </submittedName>
</protein>
<organism evidence="6 7">
    <name type="scientific">Methylobacterium komagatae</name>
    <dbReference type="NCBI Taxonomy" id="374425"/>
    <lineage>
        <taxon>Bacteria</taxon>
        <taxon>Pseudomonadati</taxon>
        <taxon>Pseudomonadota</taxon>
        <taxon>Alphaproteobacteria</taxon>
        <taxon>Hyphomicrobiales</taxon>
        <taxon>Methylobacteriaceae</taxon>
        <taxon>Methylobacterium</taxon>
    </lineage>
</organism>
<gene>
    <name evidence="6" type="primary">soxR</name>
    <name evidence="6" type="ORF">ACFQE0_15190</name>
</gene>
<keyword evidence="1" id="KW-0001">2Fe-2S</keyword>
<dbReference type="SUPFAM" id="SSF46955">
    <property type="entry name" value="Putative DNA-binding domain"/>
    <property type="match status" value="1"/>
</dbReference>
<dbReference type="PROSITE" id="PS50937">
    <property type="entry name" value="HTH_MERR_2"/>
    <property type="match status" value="1"/>
</dbReference>
<sequence>MSASAVRRTALPEFLTVGEVARRSGVAVSTLHFYEAKGLIGATRSGGNQRRFSRDVLRRVAIIRVAQGFGVSLAEIAELLKPIPPGKRPTAAEIRAMVTGWRAMLQERIDGLTLLRDSLDGCIGCGCLSQTECPLRNPLDRARKQGSRTCNSAAPQPFVKSTRRGSYQVMFVVGECRV</sequence>
<evidence type="ECO:0000259" key="5">
    <source>
        <dbReference type="PROSITE" id="PS50937"/>
    </source>
</evidence>
<evidence type="ECO:0000313" key="7">
    <source>
        <dbReference type="Proteomes" id="UP001596292"/>
    </source>
</evidence>
<evidence type="ECO:0000256" key="4">
    <source>
        <dbReference type="ARBA" id="ARBA00023125"/>
    </source>
</evidence>
<dbReference type="Pfam" id="PF13411">
    <property type="entry name" value="MerR_1"/>
    <property type="match status" value="1"/>
</dbReference>
<dbReference type="PANTHER" id="PTHR30204">
    <property type="entry name" value="REDOX-CYCLING DRUG-SENSING TRANSCRIPTIONAL ACTIVATOR SOXR"/>
    <property type="match status" value="1"/>
</dbReference>
<accession>A0ABW2BK82</accession>
<dbReference type="PRINTS" id="PR00040">
    <property type="entry name" value="HTHMERR"/>
</dbReference>
<feature type="domain" description="HTH merR-type" evidence="5">
    <location>
        <begin position="14"/>
        <end position="82"/>
    </location>
</feature>
<dbReference type="InterPro" id="IPR009061">
    <property type="entry name" value="DNA-bd_dom_put_sf"/>
</dbReference>
<reference evidence="7" key="1">
    <citation type="journal article" date="2019" name="Int. J. Syst. Evol. Microbiol.">
        <title>The Global Catalogue of Microorganisms (GCM) 10K type strain sequencing project: providing services to taxonomists for standard genome sequencing and annotation.</title>
        <authorList>
            <consortium name="The Broad Institute Genomics Platform"/>
            <consortium name="The Broad Institute Genome Sequencing Center for Infectious Disease"/>
            <person name="Wu L."/>
            <person name="Ma J."/>
        </authorList>
    </citation>
    <scope>NUCLEOTIDE SEQUENCE [LARGE SCALE GENOMIC DNA]</scope>
    <source>
        <strain evidence="7">CCUG 48316</strain>
    </source>
</reference>
<dbReference type="InterPro" id="IPR047057">
    <property type="entry name" value="MerR_fam"/>
</dbReference>
<evidence type="ECO:0000256" key="2">
    <source>
        <dbReference type="ARBA" id="ARBA00023004"/>
    </source>
</evidence>
<dbReference type="CDD" id="cd01110">
    <property type="entry name" value="HTH_SoxR"/>
    <property type="match status" value="1"/>
</dbReference>
<dbReference type="EMBL" id="JBHSWN010000001">
    <property type="protein sequence ID" value="MFC6790839.1"/>
    <property type="molecule type" value="Genomic_DNA"/>
</dbReference>
<evidence type="ECO:0000313" key="6">
    <source>
        <dbReference type="EMBL" id="MFC6790839.1"/>
    </source>
</evidence>
<keyword evidence="4" id="KW-0238">DNA-binding</keyword>
<dbReference type="PANTHER" id="PTHR30204:SF0">
    <property type="entry name" value="REDOX-SENSITIVE TRANSCRIPTIONAL ACTIVATOR SOXR"/>
    <property type="match status" value="1"/>
</dbReference>
<dbReference type="PROSITE" id="PS00552">
    <property type="entry name" value="HTH_MERR_1"/>
    <property type="match status" value="1"/>
</dbReference>
<evidence type="ECO:0000256" key="1">
    <source>
        <dbReference type="ARBA" id="ARBA00022714"/>
    </source>
</evidence>
<dbReference type="InterPro" id="IPR010211">
    <property type="entry name" value="Redox-sen_tscrpt-act_SoxR"/>
</dbReference>
<dbReference type="NCBIfam" id="TIGR01950">
    <property type="entry name" value="SoxR"/>
    <property type="match status" value="1"/>
</dbReference>
<dbReference type="InterPro" id="IPR000551">
    <property type="entry name" value="MerR-type_HTH_dom"/>
</dbReference>
<dbReference type="RefSeq" id="WP_378971078.1">
    <property type="nucleotide sequence ID" value="NZ_JBHSWN010000001.1"/>
</dbReference>
<keyword evidence="1" id="KW-0479">Metal-binding</keyword>
<dbReference type="Proteomes" id="UP001596292">
    <property type="component" value="Unassembled WGS sequence"/>
</dbReference>
<keyword evidence="2" id="KW-0408">Iron</keyword>
<dbReference type="SMART" id="SM00422">
    <property type="entry name" value="HTH_MERR"/>
    <property type="match status" value="1"/>
</dbReference>
<keyword evidence="7" id="KW-1185">Reference proteome</keyword>
<evidence type="ECO:0000256" key="3">
    <source>
        <dbReference type="ARBA" id="ARBA00023014"/>
    </source>
</evidence>
<proteinExistence type="predicted"/>
<name>A0ABW2BK82_9HYPH</name>
<keyword evidence="3" id="KW-0411">Iron-sulfur</keyword>
<dbReference type="Gene3D" id="1.10.1660.10">
    <property type="match status" value="1"/>
</dbReference>
<comment type="caution">
    <text evidence="6">The sequence shown here is derived from an EMBL/GenBank/DDBJ whole genome shotgun (WGS) entry which is preliminary data.</text>
</comment>